<feature type="transmembrane region" description="Helical" evidence="1">
    <location>
        <begin position="70"/>
        <end position="89"/>
    </location>
</feature>
<keyword evidence="1" id="KW-0472">Membrane</keyword>
<dbReference type="KEGG" id="paru:CYR75_07655"/>
<evidence type="ECO:0000256" key="1">
    <source>
        <dbReference type="SAM" id="Phobius"/>
    </source>
</evidence>
<protein>
    <submittedName>
        <fullName evidence="2">Uncharacterized protein</fullName>
    </submittedName>
</protein>
<evidence type="ECO:0000313" key="2">
    <source>
        <dbReference type="EMBL" id="AUM74159.1"/>
    </source>
</evidence>
<dbReference type="RefSeq" id="WP_101499507.1">
    <property type="nucleotide sequence ID" value="NZ_DAMATE010000008.1"/>
</dbReference>
<sequence length="92" mass="10997">MVFLRLMLILFFIEAIFYLLLTIYLRSTRRESLEEEWDRRHPDRSGDSPERRVFVRRAMQGFQKTMRARLVGLVFILPTVAIVVIAWVVNVQ</sequence>
<feature type="transmembrane region" description="Helical" evidence="1">
    <location>
        <begin position="6"/>
        <end position="25"/>
    </location>
</feature>
<dbReference type="EMBL" id="CP025583">
    <property type="protein sequence ID" value="AUM74159.1"/>
    <property type="molecule type" value="Genomic_DNA"/>
</dbReference>
<dbReference type="OrthoDB" id="7632202at2"/>
<organism evidence="2 3">
    <name type="scientific">Paracoccus jeotgali</name>
    <dbReference type="NCBI Taxonomy" id="2065379"/>
    <lineage>
        <taxon>Bacteria</taxon>
        <taxon>Pseudomonadati</taxon>
        <taxon>Pseudomonadota</taxon>
        <taxon>Alphaproteobacteria</taxon>
        <taxon>Rhodobacterales</taxon>
        <taxon>Paracoccaceae</taxon>
        <taxon>Paracoccus</taxon>
    </lineage>
</organism>
<keyword evidence="1" id="KW-0812">Transmembrane</keyword>
<evidence type="ECO:0000313" key="3">
    <source>
        <dbReference type="Proteomes" id="UP000234882"/>
    </source>
</evidence>
<name>A0A2K9MET7_9RHOB</name>
<dbReference type="AlphaFoldDB" id="A0A2K9MET7"/>
<accession>A0A2K9MET7</accession>
<proteinExistence type="predicted"/>
<keyword evidence="1" id="KW-1133">Transmembrane helix</keyword>
<keyword evidence="3" id="KW-1185">Reference proteome</keyword>
<reference evidence="3" key="1">
    <citation type="submission" date="2017-12" db="EMBL/GenBank/DDBJ databases">
        <title>Genomic analysis of Paracoccus sp. CBA4604.</title>
        <authorList>
            <person name="Roh S.W."/>
            <person name="Kim J.Y."/>
            <person name="Kim J.S."/>
        </authorList>
    </citation>
    <scope>NUCLEOTIDE SEQUENCE [LARGE SCALE GENOMIC DNA]</scope>
    <source>
        <strain evidence="3">CBA4604</strain>
    </source>
</reference>
<gene>
    <name evidence="2" type="ORF">CYR75_07655</name>
</gene>
<dbReference type="Proteomes" id="UP000234882">
    <property type="component" value="Chromosome"/>
</dbReference>